<dbReference type="EMBL" id="QWDE01000001">
    <property type="protein sequence ID" value="RFZ85497.1"/>
    <property type="molecule type" value="Genomic_DNA"/>
</dbReference>
<dbReference type="PANTHER" id="PTHR35008:SF8">
    <property type="entry name" value="ALCOHOL DEHYDROGENASE CYTOCHROME C SUBUNIT"/>
    <property type="match status" value="1"/>
</dbReference>
<comment type="caution">
    <text evidence="6">The sequence shown here is derived from an EMBL/GenBank/DDBJ whole genome shotgun (WGS) entry which is preliminary data.</text>
</comment>
<protein>
    <submittedName>
        <fullName evidence="6">Cytochrome C</fullName>
    </submittedName>
</protein>
<dbReference type="OrthoDB" id="9809720at2"/>
<dbReference type="Pfam" id="PF00034">
    <property type="entry name" value="Cytochrom_C"/>
    <property type="match status" value="1"/>
</dbReference>
<gene>
    <name evidence="6" type="ORF">DYU05_07835</name>
</gene>
<dbReference type="InterPro" id="IPR036909">
    <property type="entry name" value="Cyt_c-like_dom_sf"/>
</dbReference>
<dbReference type="GO" id="GO:0046872">
    <property type="term" value="F:metal ion binding"/>
    <property type="evidence" value="ECO:0007669"/>
    <property type="project" value="UniProtKB-KW"/>
</dbReference>
<feature type="domain" description="Cytochrome c" evidence="5">
    <location>
        <begin position="46"/>
        <end position="160"/>
    </location>
</feature>
<dbReference type="InterPro" id="IPR009056">
    <property type="entry name" value="Cyt_c-like_dom"/>
</dbReference>
<dbReference type="SUPFAM" id="SSF46626">
    <property type="entry name" value="Cytochrome c"/>
    <property type="match status" value="2"/>
</dbReference>
<dbReference type="GO" id="GO:0009055">
    <property type="term" value="F:electron transfer activity"/>
    <property type="evidence" value="ECO:0007669"/>
    <property type="project" value="InterPro"/>
</dbReference>
<dbReference type="Gene3D" id="1.10.760.10">
    <property type="entry name" value="Cytochrome c-like domain"/>
    <property type="match status" value="2"/>
</dbReference>
<dbReference type="PANTHER" id="PTHR35008">
    <property type="entry name" value="BLL4482 PROTEIN-RELATED"/>
    <property type="match status" value="1"/>
</dbReference>
<sequence length="330" mass="36508">MKKFKKWAAYFVVLILLVIVSAVAYVTLALPNVGKPQNLKIAYTPQRIQRGKYLANHVAVCIDCHSSRKWNVFAGPIDTTVIGAGGERFDSRVSFPGVVYVPNITPAHLKDWTDGEIYRAITTGVKKDGSAIFPIMPYGSFGKMDPEDIYSIIAYIRMLKPVKTQFPDRKLDFPLNLLVNTMPQKAQPSAIPAESDTLKYGEYLVKAAACTDCHTKAVQGKPVPGMDYAGGNEYGLGNGRLLRSANITPDKLTGIGSWSKEAFINRFKQYGNGGIKPAAVNNTDFQTIMPWWRYGGMKETDLAAIFTYLKTLKPVNNKVVKFQLVTAVNK</sequence>
<accession>A0A3E2NX02</accession>
<reference evidence="6 7" key="1">
    <citation type="submission" date="2018-08" db="EMBL/GenBank/DDBJ databases">
        <title>Mucilaginibacter terrae sp. nov., isolated from manganese diggings.</title>
        <authorList>
            <person name="Huang Y."/>
            <person name="Zhou Z."/>
        </authorList>
    </citation>
    <scope>NUCLEOTIDE SEQUENCE [LARGE SCALE GENOMIC DNA]</scope>
    <source>
        <strain evidence="6 7">ZH6</strain>
    </source>
</reference>
<evidence type="ECO:0000259" key="5">
    <source>
        <dbReference type="PROSITE" id="PS51007"/>
    </source>
</evidence>
<evidence type="ECO:0000313" key="6">
    <source>
        <dbReference type="EMBL" id="RFZ85497.1"/>
    </source>
</evidence>
<dbReference type="GO" id="GO:0020037">
    <property type="term" value="F:heme binding"/>
    <property type="evidence" value="ECO:0007669"/>
    <property type="project" value="InterPro"/>
</dbReference>
<dbReference type="Proteomes" id="UP000260823">
    <property type="component" value="Unassembled WGS sequence"/>
</dbReference>
<evidence type="ECO:0000256" key="1">
    <source>
        <dbReference type="ARBA" id="ARBA00022617"/>
    </source>
</evidence>
<evidence type="ECO:0000256" key="3">
    <source>
        <dbReference type="ARBA" id="ARBA00023004"/>
    </source>
</evidence>
<evidence type="ECO:0000256" key="2">
    <source>
        <dbReference type="ARBA" id="ARBA00022723"/>
    </source>
</evidence>
<dbReference type="AlphaFoldDB" id="A0A3E2NX02"/>
<evidence type="ECO:0000256" key="4">
    <source>
        <dbReference type="PROSITE-ProRule" id="PRU00433"/>
    </source>
</evidence>
<name>A0A3E2NX02_9SPHI</name>
<keyword evidence="3 4" id="KW-0408">Iron</keyword>
<proteinExistence type="predicted"/>
<dbReference type="InterPro" id="IPR051459">
    <property type="entry name" value="Cytochrome_c-type_DH"/>
</dbReference>
<dbReference type="RefSeq" id="WP_117382396.1">
    <property type="nucleotide sequence ID" value="NZ_QWDE01000001.1"/>
</dbReference>
<keyword evidence="1 4" id="KW-0349">Heme</keyword>
<feature type="domain" description="Cytochrome c" evidence="5">
    <location>
        <begin position="196"/>
        <end position="313"/>
    </location>
</feature>
<evidence type="ECO:0000313" key="7">
    <source>
        <dbReference type="Proteomes" id="UP000260823"/>
    </source>
</evidence>
<dbReference type="PROSITE" id="PS51007">
    <property type="entry name" value="CYTC"/>
    <property type="match status" value="2"/>
</dbReference>
<keyword evidence="7" id="KW-1185">Reference proteome</keyword>
<keyword evidence="2 4" id="KW-0479">Metal-binding</keyword>
<organism evidence="6 7">
    <name type="scientific">Mucilaginibacter terrenus</name>
    <dbReference type="NCBI Taxonomy" id="2482727"/>
    <lineage>
        <taxon>Bacteria</taxon>
        <taxon>Pseudomonadati</taxon>
        <taxon>Bacteroidota</taxon>
        <taxon>Sphingobacteriia</taxon>
        <taxon>Sphingobacteriales</taxon>
        <taxon>Sphingobacteriaceae</taxon>
        <taxon>Mucilaginibacter</taxon>
    </lineage>
</organism>